<comment type="caution">
    <text evidence="2">The sequence shown here is derived from an EMBL/GenBank/DDBJ whole genome shotgun (WGS) entry which is preliminary data.</text>
</comment>
<dbReference type="RefSeq" id="WP_184019793.1">
    <property type="nucleotide sequence ID" value="NZ_JACHFD010000014.1"/>
</dbReference>
<evidence type="ECO:0000313" key="3">
    <source>
        <dbReference type="Proteomes" id="UP000557717"/>
    </source>
</evidence>
<dbReference type="EMBL" id="JACHFD010000014">
    <property type="protein sequence ID" value="MBB5352615.1"/>
    <property type="molecule type" value="Genomic_DNA"/>
</dbReference>
<sequence>MILAPHLMNSRNWLQDFGQFVDQSIRHFEAPGQPFRLYEHDSGWTLEFDLPGVGKDAIHLEVRDRALLLQIDDQPSRSLPLGRSVDASAISAQMKDGVLQVRLPRAETSADTRRIEIL</sequence>
<dbReference type="SUPFAM" id="SSF49764">
    <property type="entry name" value="HSP20-like chaperones"/>
    <property type="match status" value="1"/>
</dbReference>
<accession>A0A840V3N7</accession>
<name>A0A840V3N7_9BACT</name>
<dbReference type="Proteomes" id="UP000557717">
    <property type="component" value="Unassembled WGS sequence"/>
</dbReference>
<evidence type="ECO:0000313" key="2">
    <source>
        <dbReference type="EMBL" id="MBB5352615.1"/>
    </source>
</evidence>
<dbReference type="Pfam" id="PF17886">
    <property type="entry name" value="ArsA_HSP20"/>
    <property type="match status" value="1"/>
</dbReference>
<protein>
    <submittedName>
        <fullName evidence="2">HSP20 family molecular chaperone IbpA</fullName>
    </submittedName>
</protein>
<proteinExistence type="predicted"/>
<keyword evidence="3" id="KW-1185">Reference proteome</keyword>
<gene>
    <name evidence="2" type="ORF">HNR46_002863</name>
</gene>
<dbReference type="InterPro" id="IPR040612">
    <property type="entry name" value="ArsA_HSP20-like"/>
</dbReference>
<evidence type="ECO:0000259" key="1">
    <source>
        <dbReference type="Pfam" id="PF17886"/>
    </source>
</evidence>
<reference evidence="2 3" key="1">
    <citation type="submission" date="2020-08" db="EMBL/GenBank/DDBJ databases">
        <title>Genomic Encyclopedia of Type Strains, Phase IV (KMG-IV): sequencing the most valuable type-strain genomes for metagenomic binning, comparative biology and taxonomic classification.</title>
        <authorList>
            <person name="Goeker M."/>
        </authorList>
    </citation>
    <scope>NUCLEOTIDE SEQUENCE [LARGE SCALE GENOMIC DNA]</scope>
    <source>
        <strain evidence="2 3">YC6886</strain>
    </source>
</reference>
<organism evidence="2 3">
    <name type="scientific">Haloferula luteola</name>
    <dbReference type="NCBI Taxonomy" id="595692"/>
    <lineage>
        <taxon>Bacteria</taxon>
        <taxon>Pseudomonadati</taxon>
        <taxon>Verrucomicrobiota</taxon>
        <taxon>Verrucomicrobiia</taxon>
        <taxon>Verrucomicrobiales</taxon>
        <taxon>Verrucomicrobiaceae</taxon>
        <taxon>Haloferula</taxon>
    </lineage>
</organism>
<dbReference type="CDD" id="cd06464">
    <property type="entry name" value="ACD_sHsps-like"/>
    <property type="match status" value="1"/>
</dbReference>
<dbReference type="Gene3D" id="2.60.40.790">
    <property type="match status" value="1"/>
</dbReference>
<feature type="domain" description="ArsA HSP20-like" evidence="1">
    <location>
        <begin position="41"/>
        <end position="102"/>
    </location>
</feature>
<dbReference type="InterPro" id="IPR008978">
    <property type="entry name" value="HSP20-like_chaperone"/>
</dbReference>
<dbReference type="AlphaFoldDB" id="A0A840V3N7"/>